<evidence type="ECO:0000313" key="2">
    <source>
        <dbReference type="Proteomes" id="UP000564704"/>
    </source>
</evidence>
<name>A0A844D0E6_9RHOB</name>
<accession>A0A844D0E6</accession>
<dbReference type="EMBL" id="SZWE01000001">
    <property type="protein sequence ID" value="MRU15353.1"/>
    <property type="molecule type" value="Genomic_DNA"/>
</dbReference>
<evidence type="ECO:0000313" key="1">
    <source>
        <dbReference type="EMBL" id="MRU15353.1"/>
    </source>
</evidence>
<dbReference type="RefSeq" id="WP_154150555.1">
    <property type="nucleotide sequence ID" value="NZ_SZWE01000001.1"/>
</dbReference>
<dbReference type="AlphaFoldDB" id="A0A844D0E6"/>
<dbReference type="Proteomes" id="UP000564704">
    <property type="component" value="Unassembled WGS sequence"/>
</dbReference>
<reference evidence="1 2" key="1">
    <citation type="submission" date="2019-05" db="EMBL/GenBank/DDBJ databases">
        <title>Roseovarius bejariae sp. nov., a moderately halophylic bacterium isolated from a saline soil in Rambla Salada (Murcia).</title>
        <authorList>
            <person name="Castro D.J."/>
            <person name="Gomez-Altuve A."/>
            <person name="Reina J.C."/>
            <person name="Rodriguez M."/>
            <person name="Sampedro I."/>
            <person name="Llamas I."/>
            <person name="Martinez-Checa F."/>
        </authorList>
    </citation>
    <scope>NUCLEOTIDE SEQUENCE [LARGE SCALE GENOMIC DNA]</scope>
    <source>
        <strain evidence="1 2">A21</strain>
    </source>
</reference>
<proteinExistence type="predicted"/>
<sequence length="89" mass="9646">MHIVDVKFAAMTDCPETGRRTAKVMLLTNEGGLSLAASTEQAENSDRHAIIEGLMQDAMRQIRAFPEVRTGQTTVTVAEDALDRAAQEG</sequence>
<gene>
    <name evidence="1" type="ORF">FDP25_07930</name>
</gene>
<protein>
    <submittedName>
        <fullName evidence="1">Uncharacterized protein</fullName>
    </submittedName>
</protein>
<organism evidence="1 2">
    <name type="scientific">Roseovarius bejariae</name>
    <dbReference type="NCBI Taxonomy" id="2576383"/>
    <lineage>
        <taxon>Bacteria</taxon>
        <taxon>Pseudomonadati</taxon>
        <taxon>Pseudomonadota</taxon>
        <taxon>Alphaproteobacteria</taxon>
        <taxon>Rhodobacterales</taxon>
        <taxon>Roseobacteraceae</taxon>
        <taxon>Roseovarius</taxon>
    </lineage>
</organism>
<dbReference type="OrthoDB" id="7745050at2"/>
<comment type="caution">
    <text evidence="1">The sequence shown here is derived from an EMBL/GenBank/DDBJ whole genome shotgun (WGS) entry which is preliminary data.</text>
</comment>
<keyword evidence="2" id="KW-1185">Reference proteome</keyword>